<dbReference type="PANTHER" id="PTHR37984:SF5">
    <property type="entry name" value="PROTEIN NYNRIN-LIKE"/>
    <property type="match status" value="1"/>
</dbReference>
<feature type="non-terminal residue" evidence="9">
    <location>
        <position position="880"/>
    </location>
</feature>
<dbReference type="InterPro" id="IPR041373">
    <property type="entry name" value="RT_RNaseH"/>
</dbReference>
<dbReference type="SUPFAM" id="SSF56672">
    <property type="entry name" value="DNA/RNA polymerases"/>
    <property type="match status" value="1"/>
</dbReference>
<keyword evidence="3" id="KW-0548">Nucleotidyltransferase</keyword>
<dbReference type="AlphaFoldDB" id="A0AAQ3WI83"/>
<reference evidence="9 10" key="1">
    <citation type="submission" date="2024-02" db="EMBL/GenBank/DDBJ databases">
        <title>High-quality chromosome-scale genome assembly of Pensacola bahiagrass (Paspalum notatum Flugge var. saurae).</title>
        <authorList>
            <person name="Vega J.M."/>
            <person name="Podio M."/>
            <person name="Orjuela J."/>
            <person name="Siena L.A."/>
            <person name="Pessino S.C."/>
            <person name="Combes M.C."/>
            <person name="Mariac C."/>
            <person name="Albertini E."/>
            <person name="Pupilli F."/>
            <person name="Ortiz J.P.A."/>
            <person name="Leblanc O."/>
        </authorList>
    </citation>
    <scope>NUCLEOTIDE SEQUENCE [LARGE SCALE GENOMIC DNA]</scope>
    <source>
        <strain evidence="9">R1</strain>
        <tissue evidence="9">Leaf</tissue>
    </source>
</reference>
<evidence type="ECO:0000256" key="1">
    <source>
        <dbReference type="ARBA" id="ARBA00012493"/>
    </source>
</evidence>
<keyword evidence="6" id="KW-0378">Hydrolase</keyword>
<keyword evidence="7" id="KW-0695">RNA-directed DNA polymerase</keyword>
<evidence type="ECO:0000256" key="4">
    <source>
        <dbReference type="ARBA" id="ARBA00022722"/>
    </source>
</evidence>
<evidence type="ECO:0000313" key="10">
    <source>
        <dbReference type="Proteomes" id="UP001341281"/>
    </source>
</evidence>
<dbReference type="InterPro" id="IPR021109">
    <property type="entry name" value="Peptidase_aspartic_dom_sf"/>
</dbReference>
<keyword evidence="5" id="KW-0255">Endonuclease</keyword>
<evidence type="ECO:0000256" key="5">
    <source>
        <dbReference type="ARBA" id="ARBA00022759"/>
    </source>
</evidence>
<evidence type="ECO:0000256" key="7">
    <source>
        <dbReference type="ARBA" id="ARBA00022918"/>
    </source>
</evidence>
<dbReference type="EMBL" id="CP144747">
    <property type="protein sequence ID" value="WVZ62826.1"/>
    <property type="molecule type" value="Genomic_DNA"/>
</dbReference>
<evidence type="ECO:0000256" key="2">
    <source>
        <dbReference type="ARBA" id="ARBA00022679"/>
    </source>
</evidence>
<gene>
    <name evidence="9" type="ORF">U9M48_012526</name>
</gene>
<dbReference type="Proteomes" id="UP001341281">
    <property type="component" value="Chromosome 03"/>
</dbReference>
<dbReference type="InterPro" id="IPR036397">
    <property type="entry name" value="RNaseH_sf"/>
</dbReference>
<feature type="domain" description="Reverse transcriptase RNase H-like" evidence="8">
    <location>
        <begin position="467"/>
        <end position="540"/>
    </location>
</feature>
<protein>
    <recommendedName>
        <fullName evidence="1">RNA-directed DNA polymerase</fullName>
        <ecNumber evidence="1">2.7.7.49</ecNumber>
    </recommendedName>
</protein>
<dbReference type="Gene3D" id="3.30.70.270">
    <property type="match status" value="2"/>
</dbReference>
<dbReference type="PANTHER" id="PTHR37984">
    <property type="entry name" value="PROTEIN CBG26694"/>
    <property type="match status" value="1"/>
</dbReference>
<dbReference type="FunFam" id="3.30.70.270:FF:000020">
    <property type="entry name" value="Transposon Tf2-6 polyprotein-like Protein"/>
    <property type="match status" value="1"/>
</dbReference>
<dbReference type="CDD" id="cd00303">
    <property type="entry name" value="retropepsin_like"/>
    <property type="match status" value="1"/>
</dbReference>
<dbReference type="InterPro" id="IPR043128">
    <property type="entry name" value="Rev_trsase/Diguanyl_cyclase"/>
</dbReference>
<keyword evidence="10" id="KW-1185">Reference proteome</keyword>
<dbReference type="Gene3D" id="3.10.10.10">
    <property type="entry name" value="HIV Type 1 Reverse Transcriptase, subunit A, domain 1"/>
    <property type="match status" value="1"/>
</dbReference>
<dbReference type="Pfam" id="PF08284">
    <property type="entry name" value="RVP_2"/>
    <property type="match status" value="1"/>
</dbReference>
<evidence type="ECO:0000259" key="8">
    <source>
        <dbReference type="Pfam" id="PF17917"/>
    </source>
</evidence>
<evidence type="ECO:0000313" key="9">
    <source>
        <dbReference type="EMBL" id="WVZ62826.1"/>
    </source>
</evidence>
<evidence type="ECO:0000256" key="6">
    <source>
        <dbReference type="ARBA" id="ARBA00022801"/>
    </source>
</evidence>
<dbReference type="InterPro" id="IPR050951">
    <property type="entry name" value="Retrovirus_Pol_polyprotein"/>
</dbReference>
<organism evidence="9 10">
    <name type="scientific">Paspalum notatum var. saurae</name>
    <dbReference type="NCBI Taxonomy" id="547442"/>
    <lineage>
        <taxon>Eukaryota</taxon>
        <taxon>Viridiplantae</taxon>
        <taxon>Streptophyta</taxon>
        <taxon>Embryophyta</taxon>
        <taxon>Tracheophyta</taxon>
        <taxon>Spermatophyta</taxon>
        <taxon>Magnoliopsida</taxon>
        <taxon>Liliopsida</taxon>
        <taxon>Poales</taxon>
        <taxon>Poaceae</taxon>
        <taxon>PACMAD clade</taxon>
        <taxon>Panicoideae</taxon>
        <taxon>Andropogonodae</taxon>
        <taxon>Paspaleae</taxon>
        <taxon>Paspalinae</taxon>
        <taxon>Paspalum</taxon>
    </lineage>
</organism>
<evidence type="ECO:0000256" key="3">
    <source>
        <dbReference type="ARBA" id="ARBA00022695"/>
    </source>
</evidence>
<sequence length="880" mass="98975">EVLELFQHEHCDSVQSSDHSGEDQLFLALSVAVGNHASILFYSGSSHTFISDQVARQLTGVVPLRIPPIVRVANGTTLQCVSSIPHAVWSVQQCQFSIDLLVLPLQAYDMIVGLAWLGQHSPTKVHLAQQLLSIPYHGSTMILYGVLGQLPTSSLIQLCSISQSVDATLAVHSLVVQGILDEFADLFTPPDMLPPEWSFDHSIPLIAGASPVNIRPYLYAPTLKDEIERQVAKMMAADTIQKSSSQFSSPMLLVKKDNSWHFCVDYCHLNAITMKAKYQVPIIDELLDELAGASWFSGLGLAVGFHQICVQPGEEHKTAFQTRHGYFEFCVMAYMNATLAPEDHMQHIRLWKLKLSKYTFAQRQIAYLGQGISATGVATDPQKISAISSWSSTNTKELCSFLGLTSYFRKFVRHFGIISKPLTELLKKNTLFIWTSTHEHAFVALENALCSAHVLALPDFSKVFHVESGDGHPIAYLCKALGSRSQGLAAYEKEYAMLLAQWRPYLLHKEFVINIDQRSLTQPTEQCLHTSWQQKVYSKLIELQYRIQYKPGSDNRVADALSHKSTHESQCVVISTITPDWISKVQHSYQHDTLAQSLLTKLSISPEAVPSFTLGWFYKGSIWVGSDLDLHRALLQAFRSSAVGVHSGFQQLTIALRACLHGRGLNKMSTNLSVNVKYVNKLSRIALACPDCFSPCLCLRQHGRLFLWTLWKAFRILARQIVFQSLLISSPNTVIIPYSTHSRQRQLWRELFSLANVQLCMSSSCHPQYDGQTERVNQCLETYLRCYVHSCPTKWSSWIPLVEYWYNTIYHSAIGHSPFEALYCNPPKNFGISSTLSSCAQTYFGASKRALMNRILQQHLLCAKKRMKQQADKGCSERTF</sequence>
<dbReference type="EC" id="2.7.7.49" evidence="1"/>
<dbReference type="GO" id="GO:0016787">
    <property type="term" value="F:hydrolase activity"/>
    <property type="evidence" value="ECO:0007669"/>
    <property type="project" value="UniProtKB-KW"/>
</dbReference>
<dbReference type="InterPro" id="IPR012337">
    <property type="entry name" value="RNaseH-like_sf"/>
</dbReference>
<proteinExistence type="predicted"/>
<dbReference type="CDD" id="cd01647">
    <property type="entry name" value="RT_LTR"/>
    <property type="match status" value="1"/>
</dbReference>
<dbReference type="Pfam" id="PF17917">
    <property type="entry name" value="RT_RNaseH"/>
    <property type="match status" value="1"/>
</dbReference>
<dbReference type="SUPFAM" id="SSF53098">
    <property type="entry name" value="Ribonuclease H-like"/>
    <property type="match status" value="1"/>
</dbReference>
<keyword evidence="2" id="KW-0808">Transferase</keyword>
<dbReference type="GO" id="GO:0003676">
    <property type="term" value="F:nucleic acid binding"/>
    <property type="evidence" value="ECO:0007669"/>
    <property type="project" value="InterPro"/>
</dbReference>
<name>A0AAQ3WI83_PASNO</name>
<keyword evidence="4" id="KW-0540">Nuclease</keyword>
<dbReference type="GO" id="GO:0003964">
    <property type="term" value="F:RNA-directed DNA polymerase activity"/>
    <property type="evidence" value="ECO:0007669"/>
    <property type="project" value="UniProtKB-KW"/>
</dbReference>
<accession>A0AAQ3WI83</accession>
<dbReference type="Gene3D" id="2.40.70.10">
    <property type="entry name" value="Acid Proteases"/>
    <property type="match status" value="1"/>
</dbReference>
<dbReference type="InterPro" id="IPR043502">
    <property type="entry name" value="DNA/RNA_pol_sf"/>
</dbReference>
<dbReference type="Gene3D" id="3.30.420.10">
    <property type="entry name" value="Ribonuclease H-like superfamily/Ribonuclease H"/>
    <property type="match status" value="1"/>
</dbReference>
<dbReference type="GO" id="GO:0004519">
    <property type="term" value="F:endonuclease activity"/>
    <property type="evidence" value="ECO:0007669"/>
    <property type="project" value="UniProtKB-KW"/>
</dbReference>